<sequence length="163" mass="18242">MPCKIQIPLRNQILAVGSSWIILDHSPAASRATLCTALIVGPFSSLSDLADDEKTSFGVGIGEPFLELRTHSFRDLSPIRFLDVPYSIWYFNSLRFKYDCIHTFISRLKAVGASVPSHTLQFQKHGPSIRISRSRTRNAEPTEYIHPLSLRTSTSFSRNCSGT</sequence>
<organism evidence="1 2">
    <name type="scientific">Armillaria solidipes</name>
    <dbReference type="NCBI Taxonomy" id="1076256"/>
    <lineage>
        <taxon>Eukaryota</taxon>
        <taxon>Fungi</taxon>
        <taxon>Dikarya</taxon>
        <taxon>Basidiomycota</taxon>
        <taxon>Agaricomycotina</taxon>
        <taxon>Agaricomycetes</taxon>
        <taxon>Agaricomycetidae</taxon>
        <taxon>Agaricales</taxon>
        <taxon>Marasmiineae</taxon>
        <taxon>Physalacriaceae</taxon>
        <taxon>Armillaria</taxon>
    </lineage>
</organism>
<evidence type="ECO:0000313" key="1">
    <source>
        <dbReference type="EMBL" id="PBK75980.1"/>
    </source>
</evidence>
<protein>
    <submittedName>
        <fullName evidence="1">Uncharacterized protein</fullName>
    </submittedName>
</protein>
<proteinExistence type="predicted"/>
<gene>
    <name evidence="1" type="ORF">ARMSODRAFT_418634</name>
</gene>
<keyword evidence="2" id="KW-1185">Reference proteome</keyword>
<dbReference type="AlphaFoldDB" id="A0A2H3C279"/>
<name>A0A2H3C279_9AGAR</name>
<accession>A0A2H3C279</accession>
<dbReference type="EMBL" id="KZ293417">
    <property type="protein sequence ID" value="PBK75980.1"/>
    <property type="molecule type" value="Genomic_DNA"/>
</dbReference>
<reference evidence="2" key="1">
    <citation type="journal article" date="2017" name="Nat. Ecol. Evol.">
        <title>Genome expansion and lineage-specific genetic innovations in the forest pathogenic fungi Armillaria.</title>
        <authorList>
            <person name="Sipos G."/>
            <person name="Prasanna A.N."/>
            <person name="Walter M.C."/>
            <person name="O'Connor E."/>
            <person name="Balint B."/>
            <person name="Krizsan K."/>
            <person name="Kiss B."/>
            <person name="Hess J."/>
            <person name="Varga T."/>
            <person name="Slot J."/>
            <person name="Riley R."/>
            <person name="Boka B."/>
            <person name="Rigling D."/>
            <person name="Barry K."/>
            <person name="Lee J."/>
            <person name="Mihaltcheva S."/>
            <person name="LaButti K."/>
            <person name="Lipzen A."/>
            <person name="Waldron R."/>
            <person name="Moloney N.M."/>
            <person name="Sperisen C."/>
            <person name="Kredics L."/>
            <person name="Vagvoelgyi C."/>
            <person name="Patrignani A."/>
            <person name="Fitzpatrick D."/>
            <person name="Nagy I."/>
            <person name="Doyle S."/>
            <person name="Anderson J.B."/>
            <person name="Grigoriev I.V."/>
            <person name="Gueldener U."/>
            <person name="Muensterkoetter M."/>
            <person name="Nagy L.G."/>
        </authorList>
    </citation>
    <scope>NUCLEOTIDE SEQUENCE [LARGE SCALE GENOMIC DNA]</scope>
    <source>
        <strain evidence="2">28-4</strain>
    </source>
</reference>
<evidence type="ECO:0000313" key="2">
    <source>
        <dbReference type="Proteomes" id="UP000218334"/>
    </source>
</evidence>
<dbReference type="Proteomes" id="UP000218334">
    <property type="component" value="Unassembled WGS sequence"/>
</dbReference>